<sequence>MPIHLNNFFYFIIILLFSLLIWICHDSYEDNTSGKSWNNKIYLNNISDINTKRLLNNFKNSLNSEVHDYFEKLLRESKTPNQTNKYILKEKRSSFITKILKNIDEKYEK</sequence>
<dbReference type="EMBL" id="CM043778">
    <property type="protein sequence ID" value="KAI4838035.1"/>
    <property type="molecule type" value="Genomic_DNA"/>
</dbReference>
<organism evidence="1 2">
    <name type="scientific">Plasmodium brasilianum</name>
    <dbReference type="NCBI Taxonomy" id="5824"/>
    <lineage>
        <taxon>Eukaryota</taxon>
        <taxon>Sar</taxon>
        <taxon>Alveolata</taxon>
        <taxon>Apicomplexa</taxon>
        <taxon>Aconoidasida</taxon>
        <taxon>Haemosporida</taxon>
        <taxon>Plasmodiidae</taxon>
        <taxon>Plasmodium</taxon>
        <taxon>Plasmodium (Plasmodium)</taxon>
    </lineage>
</organism>
<dbReference type="Proteomes" id="UP001056978">
    <property type="component" value="Chromosome 10"/>
</dbReference>
<gene>
    <name evidence="1" type="ORF">MKS88_003458</name>
</gene>
<proteinExistence type="predicted"/>
<evidence type="ECO:0000313" key="2">
    <source>
        <dbReference type="Proteomes" id="UP001056978"/>
    </source>
</evidence>
<name>A0ACB9Y9Z7_PLABR</name>
<protein>
    <submittedName>
        <fullName evidence="1">Uncharacterized protein</fullName>
    </submittedName>
</protein>
<evidence type="ECO:0000313" key="1">
    <source>
        <dbReference type="EMBL" id="KAI4838035.1"/>
    </source>
</evidence>
<accession>A0ACB9Y9Z7</accession>
<reference evidence="1" key="1">
    <citation type="submission" date="2022-06" db="EMBL/GenBank/DDBJ databases">
        <title>The First Complete Genome of the Simian Malaria Parasite Plasmodium brasilianum.</title>
        <authorList>
            <person name="Bajic M."/>
            <person name="Ravishankar S."/>
        </authorList>
    </citation>
    <scope>NUCLEOTIDE SEQUENCE</scope>
    <source>
        <strain evidence="1">Bolivian I</strain>
    </source>
</reference>
<keyword evidence="2" id="KW-1185">Reference proteome</keyword>
<comment type="caution">
    <text evidence="1">The sequence shown here is derived from an EMBL/GenBank/DDBJ whole genome shotgun (WGS) entry which is preliminary data.</text>
</comment>